<feature type="domain" description="Prolyl 4-hydroxylase alpha subunit" evidence="6">
    <location>
        <begin position="54"/>
        <end position="240"/>
    </location>
</feature>
<organism evidence="7 8">
    <name type="scientific">Symbiodinium pilosum</name>
    <name type="common">Dinoflagellate</name>
    <dbReference type="NCBI Taxonomy" id="2952"/>
    <lineage>
        <taxon>Eukaryota</taxon>
        <taxon>Sar</taxon>
        <taxon>Alveolata</taxon>
        <taxon>Dinophyceae</taxon>
        <taxon>Suessiales</taxon>
        <taxon>Symbiodiniaceae</taxon>
        <taxon>Symbiodinium</taxon>
    </lineage>
</organism>
<evidence type="ECO:0000256" key="4">
    <source>
        <dbReference type="ARBA" id="ARBA00023002"/>
    </source>
</evidence>
<sequence length="701" mass="77526">MAVSVSKSADFLTVFRCKRLAVKLSILTPPSRMGSFTGLSEQVSEDHARQLQEQGWFVIDDFLSEDMAVNLRSEAEQASAAGKLLAHRFQFGSGTFTKPQIYEADLHDETLHSVLPTYTELLFDESLCKRLDQLLPGLELENGPKAKTVKLQRNCGEGGCFPCHYDNSGPPSRRSITCLVYLNPLWREGHGGELVLMPFLMPQVVIQPLMRRAVFFRSDLVLHSVRPASAERFCFTIWFDSASTNRSSDCNLTAKLLREEPEVVQVLQKTAVQRAISRAVYAEEYEDSLAACMSRAAGHDEMLQAHQQHVRQQMEHPQLGPFILFLRGLKPAEVDMMAYPAPVQRLLSVGTDPASNVMASAVKGNSWAPAMHLPVKVVASTGPATPATMTPTTPVMSFTSTPRTSVTGSPALRSSFGTAVMHPPVIPWREGLGQQAATSVLQEPIMMLQPPPAQASPAATYTASSRMPQHRSPPLAAGAAVVDRSDLETRLRAAIQQDLDQLIEMQLEECGLRKEAATASSAKVRARAGGQQRSESPGVRAMARGHATPRASWSKCTKHSQLEFAYGHLPAQAEAQTPRCRDRRSLCERAGLDSTPVPYRSRRPREMSPRGVGYGALTQEQLAEKLPWLKIQTVRRAECELRSLSPARVNDRWRSSLRPDQLDYVPSNTFDSLRAVECERAVHLSGTDLEHLEPVFYLRTN</sequence>
<comment type="caution">
    <text evidence="7">The sequence shown here is derived from an EMBL/GenBank/DDBJ whole genome shotgun (WGS) entry which is preliminary data.</text>
</comment>
<reference evidence="7" key="1">
    <citation type="submission" date="2021-02" db="EMBL/GenBank/DDBJ databases">
        <authorList>
            <person name="Dougan E. K."/>
            <person name="Rhodes N."/>
            <person name="Thang M."/>
            <person name="Chan C."/>
        </authorList>
    </citation>
    <scope>NUCLEOTIDE SEQUENCE</scope>
</reference>
<keyword evidence="4" id="KW-0560">Oxidoreductase</keyword>
<feature type="compositionally biased region" description="Polar residues" evidence="5">
    <location>
        <begin position="395"/>
        <end position="408"/>
    </location>
</feature>
<evidence type="ECO:0000313" key="7">
    <source>
        <dbReference type="EMBL" id="CAE7616896.1"/>
    </source>
</evidence>
<dbReference type="AlphaFoldDB" id="A0A812V4H4"/>
<dbReference type="SMART" id="SM00702">
    <property type="entry name" value="P4Hc"/>
    <property type="match status" value="1"/>
</dbReference>
<dbReference type="InterPro" id="IPR051559">
    <property type="entry name" value="HIF_prolyl_hydroxylases"/>
</dbReference>
<name>A0A812V4H4_SYMPI</name>
<accession>A0A812V4H4</accession>
<dbReference type="EMBL" id="CAJNIZ010041746">
    <property type="protein sequence ID" value="CAE7616896.1"/>
    <property type="molecule type" value="Genomic_DNA"/>
</dbReference>
<dbReference type="Gene3D" id="2.60.120.620">
    <property type="entry name" value="q2cbj1_9rhob like domain"/>
    <property type="match status" value="1"/>
</dbReference>
<keyword evidence="2" id="KW-0847">Vitamin C</keyword>
<evidence type="ECO:0000256" key="1">
    <source>
        <dbReference type="ARBA" id="ARBA00001961"/>
    </source>
</evidence>
<dbReference type="GO" id="GO:0031543">
    <property type="term" value="F:peptidyl-proline dioxygenase activity"/>
    <property type="evidence" value="ECO:0007669"/>
    <property type="project" value="TreeGrafter"/>
</dbReference>
<dbReference type="OrthoDB" id="76265at2759"/>
<evidence type="ECO:0000256" key="5">
    <source>
        <dbReference type="SAM" id="MobiDB-lite"/>
    </source>
</evidence>
<feature type="region of interest" description="Disordered" evidence="5">
    <location>
        <begin position="519"/>
        <end position="541"/>
    </location>
</feature>
<dbReference type="PANTHER" id="PTHR12907:SF26">
    <property type="entry name" value="HIF PROLYL HYDROXYLASE, ISOFORM C"/>
    <property type="match status" value="1"/>
</dbReference>
<evidence type="ECO:0000256" key="3">
    <source>
        <dbReference type="ARBA" id="ARBA00022964"/>
    </source>
</evidence>
<proteinExistence type="predicted"/>
<dbReference type="InterPro" id="IPR006620">
    <property type="entry name" value="Pro_4_hyd_alph"/>
</dbReference>
<dbReference type="GO" id="GO:0031418">
    <property type="term" value="F:L-ascorbic acid binding"/>
    <property type="evidence" value="ECO:0007669"/>
    <property type="project" value="UniProtKB-KW"/>
</dbReference>
<protein>
    <submittedName>
        <fullName evidence="7">Egln2 protein</fullName>
    </submittedName>
</protein>
<evidence type="ECO:0000259" key="6">
    <source>
        <dbReference type="SMART" id="SM00702"/>
    </source>
</evidence>
<comment type="cofactor">
    <cofactor evidence="1">
        <name>L-ascorbate</name>
        <dbReference type="ChEBI" id="CHEBI:38290"/>
    </cofactor>
</comment>
<dbReference type="Pfam" id="PF13640">
    <property type="entry name" value="2OG-FeII_Oxy_3"/>
    <property type="match status" value="1"/>
</dbReference>
<evidence type="ECO:0000313" key="8">
    <source>
        <dbReference type="Proteomes" id="UP000649617"/>
    </source>
</evidence>
<feature type="region of interest" description="Disordered" evidence="5">
    <location>
        <begin position="385"/>
        <end position="410"/>
    </location>
</feature>
<dbReference type="GO" id="GO:0071456">
    <property type="term" value="P:cellular response to hypoxia"/>
    <property type="evidence" value="ECO:0007669"/>
    <property type="project" value="TreeGrafter"/>
</dbReference>
<dbReference type="PANTHER" id="PTHR12907">
    <property type="entry name" value="EGL NINE HOMOLOG-RELATED"/>
    <property type="match status" value="1"/>
</dbReference>
<dbReference type="InterPro" id="IPR044862">
    <property type="entry name" value="Pro_4_hyd_alph_FE2OG_OXY"/>
</dbReference>
<evidence type="ECO:0000256" key="2">
    <source>
        <dbReference type="ARBA" id="ARBA00022896"/>
    </source>
</evidence>
<feature type="compositionally biased region" description="Low complexity" evidence="5">
    <location>
        <begin position="385"/>
        <end position="394"/>
    </location>
</feature>
<gene>
    <name evidence="7" type="primary">Egln2</name>
    <name evidence="7" type="ORF">SPIL2461_LOCUS16203</name>
</gene>
<dbReference type="Proteomes" id="UP000649617">
    <property type="component" value="Unassembled WGS sequence"/>
</dbReference>
<keyword evidence="3" id="KW-0223">Dioxygenase</keyword>
<keyword evidence="8" id="KW-1185">Reference proteome</keyword>
<feature type="region of interest" description="Disordered" evidence="5">
    <location>
        <begin position="592"/>
        <end position="611"/>
    </location>
</feature>
<dbReference type="GO" id="GO:0008198">
    <property type="term" value="F:ferrous iron binding"/>
    <property type="evidence" value="ECO:0007669"/>
    <property type="project" value="TreeGrafter"/>
</dbReference>
<dbReference type="SUPFAM" id="SSF51197">
    <property type="entry name" value="Clavaminate synthase-like"/>
    <property type="match status" value="1"/>
</dbReference>